<name>A0ABS8CNE4_9RHOB</name>
<dbReference type="InterPro" id="IPR011051">
    <property type="entry name" value="RmlC_Cupin_sf"/>
</dbReference>
<dbReference type="PANTHER" id="PTHR46797:SF2">
    <property type="entry name" value="TRANSCRIPTIONAL REGULATOR"/>
    <property type="match status" value="1"/>
</dbReference>
<reference evidence="4 5" key="1">
    <citation type="submission" date="2020-07" db="EMBL/GenBank/DDBJ databases">
        <title>Pseudogemmobacter sp. nov., isolated from poultry manure in Taiwan.</title>
        <authorList>
            <person name="Lin S.-Y."/>
            <person name="Tang Y.-S."/>
            <person name="Young C.-C."/>
        </authorList>
    </citation>
    <scope>NUCLEOTIDE SEQUENCE [LARGE SCALE GENOMIC DNA]</scope>
    <source>
        <strain evidence="4 5">CC-YST710</strain>
    </source>
</reference>
<accession>A0ABS8CNE4</accession>
<proteinExistence type="predicted"/>
<dbReference type="InterPro" id="IPR010982">
    <property type="entry name" value="Lambda_DNA-bd_dom_sf"/>
</dbReference>
<dbReference type="Pfam" id="PF01381">
    <property type="entry name" value="HTH_3"/>
    <property type="match status" value="1"/>
</dbReference>
<protein>
    <submittedName>
        <fullName evidence="4">Cupin domain-containing protein</fullName>
    </submittedName>
</protein>
<dbReference type="RefSeq" id="WP_226935854.1">
    <property type="nucleotide sequence ID" value="NZ_JACDXX010000010.1"/>
</dbReference>
<evidence type="ECO:0000256" key="1">
    <source>
        <dbReference type="ARBA" id="ARBA00023125"/>
    </source>
</evidence>
<dbReference type="Gene3D" id="2.60.120.10">
    <property type="entry name" value="Jelly Rolls"/>
    <property type="match status" value="1"/>
</dbReference>
<keyword evidence="1" id="KW-0238">DNA-binding</keyword>
<dbReference type="CDD" id="cd02209">
    <property type="entry name" value="cupin_XRE_C"/>
    <property type="match status" value="1"/>
</dbReference>
<sequence length="202" mass="21836">MSDPTPGQRQTTRNSAGTEADEIGLRLRETRLARRLTLGKLSERTGLSIGSLSQIERGLVSPTIRTVYAIAAALEVAPAEIIDPGGARQAGGESPYFLRRAHQPKVLDTNGVIKLLASPSEQDRYKAYVVSIEPGGSSGDDSYAHSGDEIGYVMKGTFSLQIDGHIHLLGEGDCFAFPSGIRHRFFNNGETPAEIIWINSQK</sequence>
<evidence type="ECO:0000313" key="4">
    <source>
        <dbReference type="EMBL" id="MCB5410715.1"/>
    </source>
</evidence>
<gene>
    <name evidence="4" type="ORF">H0485_11995</name>
</gene>
<dbReference type="InterPro" id="IPR013096">
    <property type="entry name" value="Cupin_2"/>
</dbReference>
<organism evidence="4 5">
    <name type="scientific">Pseudogemmobacter faecipullorum</name>
    <dbReference type="NCBI Taxonomy" id="2755041"/>
    <lineage>
        <taxon>Bacteria</taxon>
        <taxon>Pseudomonadati</taxon>
        <taxon>Pseudomonadota</taxon>
        <taxon>Alphaproteobacteria</taxon>
        <taxon>Rhodobacterales</taxon>
        <taxon>Paracoccaceae</taxon>
        <taxon>Pseudogemmobacter</taxon>
    </lineage>
</organism>
<dbReference type="InterPro" id="IPR014710">
    <property type="entry name" value="RmlC-like_jellyroll"/>
</dbReference>
<dbReference type="PROSITE" id="PS50943">
    <property type="entry name" value="HTH_CROC1"/>
    <property type="match status" value="1"/>
</dbReference>
<dbReference type="Pfam" id="PF07883">
    <property type="entry name" value="Cupin_2"/>
    <property type="match status" value="1"/>
</dbReference>
<evidence type="ECO:0000313" key="5">
    <source>
        <dbReference type="Proteomes" id="UP001198571"/>
    </source>
</evidence>
<dbReference type="InterPro" id="IPR050807">
    <property type="entry name" value="TransReg_Diox_bact_type"/>
</dbReference>
<dbReference type="EMBL" id="JACDXX010000010">
    <property type="protein sequence ID" value="MCB5410715.1"/>
    <property type="molecule type" value="Genomic_DNA"/>
</dbReference>
<dbReference type="SUPFAM" id="SSF47413">
    <property type="entry name" value="lambda repressor-like DNA-binding domains"/>
    <property type="match status" value="1"/>
</dbReference>
<evidence type="ECO:0000256" key="2">
    <source>
        <dbReference type="SAM" id="MobiDB-lite"/>
    </source>
</evidence>
<dbReference type="Proteomes" id="UP001198571">
    <property type="component" value="Unassembled WGS sequence"/>
</dbReference>
<dbReference type="Gene3D" id="1.10.260.40">
    <property type="entry name" value="lambda repressor-like DNA-binding domains"/>
    <property type="match status" value="1"/>
</dbReference>
<dbReference type="PANTHER" id="PTHR46797">
    <property type="entry name" value="HTH-TYPE TRANSCRIPTIONAL REGULATOR"/>
    <property type="match status" value="1"/>
</dbReference>
<dbReference type="InterPro" id="IPR001387">
    <property type="entry name" value="Cro/C1-type_HTH"/>
</dbReference>
<comment type="caution">
    <text evidence="4">The sequence shown here is derived from an EMBL/GenBank/DDBJ whole genome shotgun (WGS) entry which is preliminary data.</text>
</comment>
<feature type="domain" description="HTH cro/C1-type" evidence="3">
    <location>
        <begin position="27"/>
        <end position="81"/>
    </location>
</feature>
<dbReference type="SMART" id="SM00530">
    <property type="entry name" value="HTH_XRE"/>
    <property type="match status" value="1"/>
</dbReference>
<evidence type="ECO:0000259" key="3">
    <source>
        <dbReference type="PROSITE" id="PS50943"/>
    </source>
</evidence>
<dbReference type="CDD" id="cd00093">
    <property type="entry name" value="HTH_XRE"/>
    <property type="match status" value="1"/>
</dbReference>
<dbReference type="SUPFAM" id="SSF51182">
    <property type="entry name" value="RmlC-like cupins"/>
    <property type="match status" value="1"/>
</dbReference>
<feature type="compositionally biased region" description="Polar residues" evidence="2">
    <location>
        <begin position="1"/>
        <end position="17"/>
    </location>
</feature>
<feature type="region of interest" description="Disordered" evidence="2">
    <location>
        <begin position="1"/>
        <end position="22"/>
    </location>
</feature>
<keyword evidence="5" id="KW-1185">Reference proteome</keyword>